<evidence type="ECO:0000256" key="7">
    <source>
        <dbReference type="ARBA" id="ARBA00029731"/>
    </source>
</evidence>
<keyword evidence="4" id="KW-0067">ATP-binding</keyword>
<dbReference type="GO" id="GO:0005524">
    <property type="term" value="F:ATP binding"/>
    <property type="evidence" value="ECO:0007669"/>
    <property type="project" value="UniProtKB-KW"/>
</dbReference>
<dbReference type="EC" id="6.1.1.15" evidence="1"/>
<dbReference type="InterPro" id="IPR033730">
    <property type="entry name" value="ProRS_core_prok"/>
</dbReference>
<dbReference type="InterPro" id="IPR006195">
    <property type="entry name" value="aa-tRNA-synth_II"/>
</dbReference>
<dbReference type="InterPro" id="IPR050062">
    <property type="entry name" value="Pro-tRNA_synthetase"/>
</dbReference>
<keyword evidence="5" id="KW-0648">Protein biosynthesis</keyword>
<dbReference type="InterPro" id="IPR002314">
    <property type="entry name" value="aa-tRNA-synt_IIb"/>
</dbReference>
<evidence type="ECO:0000313" key="11">
    <source>
        <dbReference type="Proteomes" id="UP000515154"/>
    </source>
</evidence>
<keyword evidence="11" id="KW-1185">Reference proteome</keyword>
<dbReference type="GO" id="GO:0005739">
    <property type="term" value="C:mitochondrion"/>
    <property type="evidence" value="ECO:0007669"/>
    <property type="project" value="TreeGrafter"/>
</dbReference>
<evidence type="ECO:0000256" key="8">
    <source>
        <dbReference type="ARBA" id="ARBA00047671"/>
    </source>
</evidence>
<dbReference type="CDD" id="cd00779">
    <property type="entry name" value="ProRS_core_prok"/>
    <property type="match status" value="1"/>
</dbReference>
<accession>A0A6P7SLK5</accession>
<gene>
    <name evidence="12" type="primary">LOC115214004</name>
</gene>
<dbReference type="SUPFAM" id="SSF52954">
    <property type="entry name" value="Class II aaRS ABD-related"/>
    <property type="match status" value="1"/>
</dbReference>
<name>A0A6P7SLK5_9MOLL</name>
<reference evidence="12" key="1">
    <citation type="submission" date="2025-08" db="UniProtKB">
        <authorList>
            <consortium name="RefSeq"/>
        </authorList>
    </citation>
    <scope>IDENTIFICATION</scope>
</reference>
<evidence type="ECO:0000256" key="6">
    <source>
        <dbReference type="ARBA" id="ARBA00023146"/>
    </source>
</evidence>
<dbReference type="Gene3D" id="3.40.50.800">
    <property type="entry name" value="Anticodon-binding domain"/>
    <property type="match status" value="1"/>
</dbReference>
<keyword evidence="3" id="KW-0547">Nucleotide-binding</keyword>
<dbReference type="InterPro" id="IPR002316">
    <property type="entry name" value="Pro-tRNA-ligase_IIa"/>
</dbReference>
<comment type="catalytic activity">
    <reaction evidence="8">
        <text>tRNA(Pro) + L-proline + ATP = L-prolyl-tRNA(Pro) + AMP + diphosphate</text>
        <dbReference type="Rhea" id="RHEA:14305"/>
        <dbReference type="Rhea" id="RHEA-COMP:9700"/>
        <dbReference type="Rhea" id="RHEA-COMP:9702"/>
        <dbReference type="ChEBI" id="CHEBI:30616"/>
        <dbReference type="ChEBI" id="CHEBI:33019"/>
        <dbReference type="ChEBI" id="CHEBI:60039"/>
        <dbReference type="ChEBI" id="CHEBI:78442"/>
        <dbReference type="ChEBI" id="CHEBI:78532"/>
        <dbReference type="ChEBI" id="CHEBI:456215"/>
        <dbReference type="EC" id="6.1.1.15"/>
    </reaction>
</comment>
<dbReference type="GO" id="GO:0006433">
    <property type="term" value="P:prolyl-tRNA aminoacylation"/>
    <property type="evidence" value="ECO:0007669"/>
    <property type="project" value="InterPro"/>
</dbReference>
<protein>
    <recommendedName>
        <fullName evidence="9">Probable proline--tRNA ligase, mitochondrial</fullName>
        <ecNumber evidence="1">6.1.1.15</ecNumber>
    </recommendedName>
    <alternativeName>
        <fullName evidence="7">Prolyl-tRNA synthetase</fullName>
    </alternativeName>
</protein>
<dbReference type="Proteomes" id="UP000515154">
    <property type="component" value="Linkage group LG7"/>
</dbReference>
<proteinExistence type="predicted"/>
<evidence type="ECO:0000256" key="9">
    <source>
        <dbReference type="ARBA" id="ARBA00071545"/>
    </source>
</evidence>
<evidence type="ECO:0000256" key="1">
    <source>
        <dbReference type="ARBA" id="ARBA00012831"/>
    </source>
</evidence>
<dbReference type="AlphaFoldDB" id="A0A6P7SLK5"/>
<dbReference type="InterPro" id="IPR004154">
    <property type="entry name" value="Anticodon-bd"/>
</dbReference>
<dbReference type="KEGG" id="osn:115214004"/>
<keyword evidence="6" id="KW-0030">Aminoacyl-tRNA synthetase</keyword>
<dbReference type="InterPro" id="IPR045864">
    <property type="entry name" value="aa-tRNA-synth_II/BPL/LPL"/>
</dbReference>
<dbReference type="Gene3D" id="3.30.930.10">
    <property type="entry name" value="Bira Bifunctional Protein, Domain 2"/>
    <property type="match status" value="1"/>
</dbReference>
<feature type="domain" description="Aminoacyl-transfer RNA synthetases class-II family profile" evidence="10">
    <location>
        <begin position="63"/>
        <end position="354"/>
    </location>
</feature>
<dbReference type="FunFam" id="3.30.930.10:FF:000042">
    <property type="entry name" value="probable proline--tRNA ligase, mitochondrial"/>
    <property type="match status" value="1"/>
</dbReference>
<dbReference type="PRINTS" id="PR01046">
    <property type="entry name" value="TRNASYNTHPRO"/>
</dbReference>
<organism evidence="11 12">
    <name type="scientific">Octopus sinensis</name>
    <name type="common">East Asian common octopus</name>
    <dbReference type="NCBI Taxonomy" id="2607531"/>
    <lineage>
        <taxon>Eukaryota</taxon>
        <taxon>Metazoa</taxon>
        <taxon>Spiralia</taxon>
        <taxon>Lophotrochozoa</taxon>
        <taxon>Mollusca</taxon>
        <taxon>Cephalopoda</taxon>
        <taxon>Coleoidea</taxon>
        <taxon>Octopodiformes</taxon>
        <taxon>Octopoda</taxon>
        <taxon>Incirrata</taxon>
        <taxon>Octopodidae</taxon>
        <taxon>Octopus</taxon>
    </lineage>
</organism>
<keyword evidence="2 12" id="KW-0436">Ligase</keyword>
<dbReference type="Pfam" id="PF03129">
    <property type="entry name" value="HGTP_anticodon"/>
    <property type="match status" value="1"/>
</dbReference>
<evidence type="ECO:0000259" key="10">
    <source>
        <dbReference type="PROSITE" id="PS50862"/>
    </source>
</evidence>
<evidence type="ECO:0000313" key="12">
    <source>
        <dbReference type="RefSeq" id="XP_029638878.1"/>
    </source>
</evidence>
<evidence type="ECO:0000256" key="3">
    <source>
        <dbReference type="ARBA" id="ARBA00022741"/>
    </source>
</evidence>
<sequence length="464" mass="53134">MSLYLRKHFNLCRQLVFIYKNHRYVSTDSSNFYKPKRLYVSKMFQNFGMVQPAKSSLSCSSHKLMLYNEIIQQCYSGHYYILPLGMRALEKLRRLIDEEMEATGAQKMVMPSMVPASLWKTSGRWSLKEVFKLSDRHHQDMCLSPTHEEVVTSLFGQYSPFSMKQFPIMLYQIGPKFRDEISPKYALLRCREFEMKDLYTFDCSEASALETYEKICEAYCRIFNRLKLPFIKVEADTGDIGGKKSHEFHLPSSVGEDYLLICESCKYGRNIELVDRNKQTICPKCGSECKTSAGIEVGHSFYLSQKYSSLFNATYVNSDNKICFAEMSCFGLGVTRILQAAIEVLSSERQISWPSIIAPYQVCIIPQKEGYKSDETFDLAVSLSDQLTSRPHINGEVVIDDRLQMTVGRRLYEAKRIGYPYIVIVGKRSLESPPQFEVISAGGTNSSFMSVDSISYELSQAETI</sequence>
<dbReference type="PANTHER" id="PTHR42753:SF10">
    <property type="entry name" value="PROLINE--TRNA LIGASE, MITOCHONDRIAL-RELATED"/>
    <property type="match status" value="1"/>
</dbReference>
<evidence type="ECO:0000256" key="4">
    <source>
        <dbReference type="ARBA" id="ARBA00022840"/>
    </source>
</evidence>
<dbReference type="GO" id="GO:0004827">
    <property type="term" value="F:proline-tRNA ligase activity"/>
    <property type="evidence" value="ECO:0007669"/>
    <property type="project" value="UniProtKB-EC"/>
</dbReference>
<dbReference type="SUPFAM" id="SSF55681">
    <property type="entry name" value="Class II aaRS and biotin synthetases"/>
    <property type="match status" value="1"/>
</dbReference>
<dbReference type="RefSeq" id="XP_029638878.1">
    <property type="nucleotide sequence ID" value="XM_029783018.2"/>
</dbReference>
<evidence type="ECO:0000256" key="5">
    <source>
        <dbReference type="ARBA" id="ARBA00022917"/>
    </source>
</evidence>
<evidence type="ECO:0000256" key="2">
    <source>
        <dbReference type="ARBA" id="ARBA00022598"/>
    </source>
</evidence>
<dbReference type="InterPro" id="IPR036621">
    <property type="entry name" value="Anticodon-bd_dom_sf"/>
</dbReference>
<dbReference type="PROSITE" id="PS50862">
    <property type="entry name" value="AA_TRNA_LIGASE_II"/>
    <property type="match status" value="1"/>
</dbReference>
<dbReference type="Pfam" id="PF00587">
    <property type="entry name" value="tRNA-synt_2b"/>
    <property type="match status" value="1"/>
</dbReference>
<dbReference type="PANTHER" id="PTHR42753">
    <property type="entry name" value="MITOCHONDRIAL RIBOSOME PROTEIN L39/PROLYL-TRNA LIGASE FAMILY MEMBER"/>
    <property type="match status" value="1"/>
</dbReference>